<keyword evidence="2" id="KW-1003">Cell membrane</keyword>
<dbReference type="CDD" id="cd21176">
    <property type="entry name" value="LPMO_auxiliary-like"/>
    <property type="match status" value="1"/>
</dbReference>
<evidence type="ECO:0000256" key="7">
    <source>
        <dbReference type="ARBA" id="ARBA00023288"/>
    </source>
</evidence>
<organism evidence="10 11">
    <name type="scientific">Rhodotorula paludigena</name>
    <dbReference type="NCBI Taxonomy" id="86838"/>
    <lineage>
        <taxon>Eukaryota</taxon>
        <taxon>Fungi</taxon>
        <taxon>Dikarya</taxon>
        <taxon>Basidiomycota</taxon>
        <taxon>Pucciniomycotina</taxon>
        <taxon>Microbotryomycetes</taxon>
        <taxon>Sporidiobolales</taxon>
        <taxon>Sporidiobolaceae</taxon>
        <taxon>Rhodotorula</taxon>
    </lineage>
</organism>
<dbReference type="GO" id="GO:0098552">
    <property type="term" value="C:side of membrane"/>
    <property type="evidence" value="ECO:0007669"/>
    <property type="project" value="UniProtKB-KW"/>
</dbReference>
<feature type="domain" description="Copper acquisition factor BIM1-like" evidence="9">
    <location>
        <begin position="16"/>
        <end position="158"/>
    </location>
</feature>
<dbReference type="Pfam" id="PF20238">
    <property type="entry name" value="BIM1-like_dom"/>
    <property type="match status" value="1"/>
</dbReference>
<dbReference type="Proteomes" id="UP001342314">
    <property type="component" value="Unassembled WGS sequence"/>
</dbReference>
<keyword evidence="6" id="KW-0325">Glycoprotein</keyword>
<comment type="caution">
    <text evidence="10">The sequence shown here is derived from an EMBL/GenBank/DDBJ whole genome shotgun (WGS) entry which is preliminary data.</text>
</comment>
<dbReference type="PANTHER" id="PTHR34992">
    <property type="entry name" value="HYPHAL ANASTAMOSIS-7 PROTEIN"/>
    <property type="match status" value="1"/>
</dbReference>
<evidence type="ECO:0000256" key="6">
    <source>
        <dbReference type="ARBA" id="ARBA00023180"/>
    </source>
</evidence>
<keyword evidence="3" id="KW-0336">GPI-anchor</keyword>
<evidence type="ECO:0000256" key="5">
    <source>
        <dbReference type="ARBA" id="ARBA00023136"/>
    </source>
</evidence>
<evidence type="ECO:0000313" key="10">
    <source>
        <dbReference type="EMBL" id="GJN90740.1"/>
    </source>
</evidence>
<dbReference type="AlphaFoldDB" id="A0AAV5GE00"/>
<evidence type="ECO:0000313" key="11">
    <source>
        <dbReference type="Proteomes" id="UP001342314"/>
    </source>
</evidence>
<keyword evidence="7" id="KW-0449">Lipoprotein</keyword>
<dbReference type="InterPro" id="IPR046530">
    <property type="entry name" value="BIM1-like_dom"/>
</dbReference>
<protein>
    <recommendedName>
        <fullName evidence="9">Copper acquisition factor BIM1-like domain-containing protein</fullName>
    </recommendedName>
</protein>
<dbReference type="EMBL" id="BQKY01000007">
    <property type="protein sequence ID" value="GJN90740.1"/>
    <property type="molecule type" value="Genomic_DNA"/>
</dbReference>
<keyword evidence="8" id="KW-0812">Transmembrane</keyword>
<evidence type="ECO:0000256" key="3">
    <source>
        <dbReference type="ARBA" id="ARBA00022622"/>
    </source>
</evidence>
<evidence type="ECO:0000256" key="4">
    <source>
        <dbReference type="ARBA" id="ARBA00022729"/>
    </source>
</evidence>
<gene>
    <name evidence="10" type="ORF">Rhopal_003754-T1</name>
</gene>
<keyword evidence="11" id="KW-1185">Reference proteome</keyword>
<name>A0AAV5GE00_9BASI</name>
<comment type="subcellular location">
    <subcellularLocation>
        <location evidence="1">Cell membrane</location>
        <topology evidence="1">Lipid-anchor</topology>
        <topology evidence="1">GPI-anchor</topology>
    </subcellularLocation>
</comment>
<sequence length="266" mass="27361">MGAVLEKRLPSPTAPGPVGFDFPPMRGWSAALQNTAPCGGYDLGARYEYPVAGGDIALAFQRDAYDVSVRYSLNSNPTSNDNFQDLLPNMTIGYIGSRCLTAPDFTILGAAVGDTVTMQLTYIAGGGNKTFYECADLTLVEAAGYNAEMAYTCANVTESTQTIPNQSANAAASSAAATAATTVYTTGGKPSGSDTGVTPLQAGWIGACVTLAVVAAFAAVLAFGGFAKFGSRRHIKSLVPAGSAAAPAYERGDRASMTSHGSIIKH</sequence>
<feature type="transmembrane region" description="Helical" evidence="8">
    <location>
        <begin position="204"/>
        <end position="227"/>
    </location>
</feature>
<dbReference type="GO" id="GO:0005886">
    <property type="term" value="C:plasma membrane"/>
    <property type="evidence" value="ECO:0007669"/>
    <property type="project" value="UniProtKB-SubCell"/>
</dbReference>
<keyword evidence="5 8" id="KW-0472">Membrane</keyword>
<accession>A0AAV5GE00</accession>
<keyword evidence="4" id="KW-0732">Signal</keyword>
<evidence type="ECO:0000256" key="1">
    <source>
        <dbReference type="ARBA" id="ARBA00004609"/>
    </source>
</evidence>
<keyword evidence="8" id="KW-1133">Transmembrane helix</keyword>
<evidence type="ECO:0000256" key="2">
    <source>
        <dbReference type="ARBA" id="ARBA00022475"/>
    </source>
</evidence>
<evidence type="ECO:0000259" key="9">
    <source>
        <dbReference type="Pfam" id="PF20238"/>
    </source>
</evidence>
<dbReference type="InterPro" id="IPR046936">
    <property type="entry name" value="BIM1-like"/>
</dbReference>
<proteinExistence type="predicted"/>
<evidence type="ECO:0000256" key="8">
    <source>
        <dbReference type="SAM" id="Phobius"/>
    </source>
</evidence>
<reference evidence="10 11" key="1">
    <citation type="submission" date="2021-12" db="EMBL/GenBank/DDBJ databases">
        <title>High titer production of polyol ester of fatty acids by Rhodotorula paludigena BS15 towards product separation-free biomass refinery.</title>
        <authorList>
            <person name="Mano J."/>
            <person name="Ono H."/>
            <person name="Tanaka T."/>
            <person name="Naito K."/>
            <person name="Sushida H."/>
            <person name="Ike M."/>
            <person name="Tokuyasu K."/>
            <person name="Kitaoka M."/>
        </authorList>
    </citation>
    <scope>NUCLEOTIDE SEQUENCE [LARGE SCALE GENOMIC DNA]</scope>
    <source>
        <strain evidence="10 11">BS15</strain>
    </source>
</reference>
<dbReference type="PANTHER" id="PTHR34992:SF5">
    <property type="entry name" value="ANCHORED PROTEIN, PUTATIVE (AFU_ORTHOLOGUE AFUA_6G02800)-RELATED"/>
    <property type="match status" value="1"/>
</dbReference>